<dbReference type="WBParaSite" id="ECPE_0000189101-mRNA-1">
    <property type="protein sequence ID" value="ECPE_0000189101-mRNA-1"/>
    <property type="gene ID" value="ECPE_0000189101"/>
</dbReference>
<dbReference type="AlphaFoldDB" id="A0A183A4K6"/>
<dbReference type="GO" id="GO:0005886">
    <property type="term" value="C:plasma membrane"/>
    <property type="evidence" value="ECO:0007669"/>
    <property type="project" value="TreeGrafter"/>
</dbReference>
<dbReference type="InterPro" id="IPR051489">
    <property type="entry name" value="ADAM_Metalloproteinase"/>
</dbReference>
<evidence type="ECO:0000313" key="3">
    <source>
        <dbReference type="WBParaSite" id="ECPE_0000189101-mRNA-1"/>
    </source>
</evidence>
<proteinExistence type="predicted"/>
<dbReference type="InterPro" id="IPR024079">
    <property type="entry name" value="MetalloPept_cat_dom_sf"/>
</dbReference>
<dbReference type="GO" id="GO:0004222">
    <property type="term" value="F:metalloendopeptidase activity"/>
    <property type="evidence" value="ECO:0007669"/>
    <property type="project" value="TreeGrafter"/>
</dbReference>
<dbReference type="GO" id="GO:0006509">
    <property type="term" value="P:membrane protein ectodomain proteolysis"/>
    <property type="evidence" value="ECO:0007669"/>
    <property type="project" value="TreeGrafter"/>
</dbReference>
<protein>
    <submittedName>
        <fullName evidence="3">Peptidase A1 domain-containing protein</fullName>
    </submittedName>
</protein>
<reference evidence="3" key="1">
    <citation type="submission" date="2016-06" db="UniProtKB">
        <authorList>
            <consortium name="WormBaseParasite"/>
        </authorList>
    </citation>
    <scope>IDENTIFICATION</scope>
</reference>
<gene>
    <name evidence="1" type="ORF">ECPE_LOCUS1891</name>
</gene>
<name>A0A183A4K6_9TREM</name>
<sequence length="149" mass="16117">MIKITQGQFAFSGIGFRVDHVIINMTHVDCKPRTSSAQSSAQRRGVGLESDEARVGSFADDNPFCTESIDVTNMLNLFSYNNYDAFCAAYVFTYRDFSGGTLGLAWVGSLSGPGGVCSKYRLLSEGSQHVHKSLNTGLVTLVNFGRAVS</sequence>
<dbReference type="Pfam" id="PF13574">
    <property type="entry name" value="Reprolysin_2"/>
    <property type="match status" value="1"/>
</dbReference>
<dbReference type="PANTHER" id="PTHR45702">
    <property type="entry name" value="ADAM10/ADAM17 METALLOPEPTIDASE FAMILY MEMBER"/>
    <property type="match status" value="1"/>
</dbReference>
<dbReference type="PANTHER" id="PTHR45702:SF2">
    <property type="entry name" value="KUZBANIAN, ISOFORM A"/>
    <property type="match status" value="1"/>
</dbReference>
<organism evidence="3">
    <name type="scientific">Echinostoma caproni</name>
    <dbReference type="NCBI Taxonomy" id="27848"/>
    <lineage>
        <taxon>Eukaryota</taxon>
        <taxon>Metazoa</taxon>
        <taxon>Spiralia</taxon>
        <taxon>Lophotrochozoa</taxon>
        <taxon>Platyhelminthes</taxon>
        <taxon>Trematoda</taxon>
        <taxon>Digenea</taxon>
        <taxon>Plagiorchiida</taxon>
        <taxon>Echinostomata</taxon>
        <taxon>Echinostomatoidea</taxon>
        <taxon>Echinostomatidae</taxon>
        <taxon>Echinostoma</taxon>
    </lineage>
</organism>
<evidence type="ECO:0000313" key="1">
    <source>
        <dbReference type="EMBL" id="VDP48753.1"/>
    </source>
</evidence>
<reference evidence="1 2" key="2">
    <citation type="submission" date="2018-11" db="EMBL/GenBank/DDBJ databases">
        <authorList>
            <consortium name="Pathogen Informatics"/>
        </authorList>
    </citation>
    <scope>NUCLEOTIDE SEQUENCE [LARGE SCALE GENOMIC DNA]</scope>
    <source>
        <strain evidence="1 2">Egypt</strain>
    </source>
</reference>
<dbReference type="Proteomes" id="UP000272942">
    <property type="component" value="Unassembled WGS sequence"/>
</dbReference>
<dbReference type="GO" id="GO:0007219">
    <property type="term" value="P:Notch signaling pathway"/>
    <property type="evidence" value="ECO:0007669"/>
    <property type="project" value="TreeGrafter"/>
</dbReference>
<keyword evidence="2" id="KW-1185">Reference proteome</keyword>
<accession>A0A183A4K6</accession>
<evidence type="ECO:0000313" key="2">
    <source>
        <dbReference type="Proteomes" id="UP000272942"/>
    </source>
</evidence>
<dbReference type="OrthoDB" id="2149267at2759"/>
<dbReference type="EMBL" id="UZAN01018250">
    <property type="protein sequence ID" value="VDP48753.1"/>
    <property type="molecule type" value="Genomic_DNA"/>
</dbReference>
<dbReference type="Gene3D" id="3.40.390.10">
    <property type="entry name" value="Collagenase (Catalytic Domain)"/>
    <property type="match status" value="1"/>
</dbReference>
<dbReference type="SUPFAM" id="SSF55486">
    <property type="entry name" value="Metalloproteases ('zincins'), catalytic domain"/>
    <property type="match status" value="1"/>
</dbReference>